<dbReference type="RefSeq" id="WP_171473768.1">
    <property type="nucleotide sequence ID" value="NZ_CP053452.2"/>
</dbReference>
<dbReference type="KEGG" id="ftj:FTUN_6234"/>
<sequence length="140" mass="16229">MAKFRLTRIEPPEWATQPDLSTAGITVAEYAAIQRHRDKLLRMVHREVEQYLNTPGLYGEGESFPDRLRMTGAYYIGSESYIAHRDPAWVQISVRCHCLERPKAGVPRDDDYLGLEVWLKCEPRRWAAFEVFRNTDSSSI</sequence>
<evidence type="ECO:0000313" key="2">
    <source>
        <dbReference type="Proteomes" id="UP000503447"/>
    </source>
</evidence>
<dbReference type="AlphaFoldDB" id="A0A6M5YXB6"/>
<dbReference type="Proteomes" id="UP000503447">
    <property type="component" value="Chromosome"/>
</dbReference>
<dbReference type="EMBL" id="CP053452">
    <property type="protein sequence ID" value="QJW98639.1"/>
    <property type="molecule type" value="Genomic_DNA"/>
</dbReference>
<name>A0A6M5YXB6_9BACT</name>
<gene>
    <name evidence="1" type="ORF">FTUN_6234</name>
</gene>
<keyword evidence="2" id="KW-1185">Reference proteome</keyword>
<reference evidence="2" key="1">
    <citation type="submission" date="2020-05" db="EMBL/GenBank/DDBJ databases">
        <title>Frigoriglobus tundricola gen. nov., sp. nov., a psychrotolerant cellulolytic planctomycete of the family Gemmataceae with two divergent copies of 16S rRNA gene.</title>
        <authorList>
            <person name="Kulichevskaya I.S."/>
            <person name="Ivanova A.A."/>
            <person name="Naumoff D.G."/>
            <person name="Beletsky A.V."/>
            <person name="Rijpstra W.I.C."/>
            <person name="Sinninghe Damste J.S."/>
            <person name="Mardanov A.V."/>
            <person name="Ravin N.V."/>
            <person name="Dedysh S.N."/>
        </authorList>
    </citation>
    <scope>NUCLEOTIDE SEQUENCE [LARGE SCALE GENOMIC DNA]</scope>
    <source>
        <strain evidence="2">PL17</strain>
    </source>
</reference>
<evidence type="ECO:0000313" key="1">
    <source>
        <dbReference type="EMBL" id="QJW98639.1"/>
    </source>
</evidence>
<accession>A0A6M5YXB6</accession>
<proteinExistence type="predicted"/>
<organism evidence="1 2">
    <name type="scientific">Frigoriglobus tundricola</name>
    <dbReference type="NCBI Taxonomy" id="2774151"/>
    <lineage>
        <taxon>Bacteria</taxon>
        <taxon>Pseudomonadati</taxon>
        <taxon>Planctomycetota</taxon>
        <taxon>Planctomycetia</taxon>
        <taxon>Gemmatales</taxon>
        <taxon>Gemmataceae</taxon>
        <taxon>Frigoriglobus</taxon>
    </lineage>
</organism>
<protein>
    <submittedName>
        <fullName evidence="1">Uncharacterized protein</fullName>
    </submittedName>
</protein>